<comment type="caution">
    <text evidence="3">The sequence shown here is derived from an EMBL/GenBank/DDBJ whole genome shotgun (WGS) entry which is preliminary data.</text>
</comment>
<dbReference type="Proteomes" id="UP000619534">
    <property type="component" value="Unassembled WGS sequence"/>
</dbReference>
<dbReference type="PANTHER" id="PTHR43377">
    <property type="entry name" value="BILIVERDIN REDUCTASE A"/>
    <property type="match status" value="1"/>
</dbReference>
<organism evidence="3 4">
    <name type="scientific">Thalassobacillus devorans</name>
    <dbReference type="NCBI Taxonomy" id="279813"/>
    <lineage>
        <taxon>Bacteria</taxon>
        <taxon>Bacillati</taxon>
        <taxon>Bacillota</taxon>
        <taxon>Bacilli</taxon>
        <taxon>Bacillales</taxon>
        <taxon>Bacillaceae</taxon>
        <taxon>Thalassobacillus</taxon>
    </lineage>
</organism>
<dbReference type="Gene3D" id="3.30.360.10">
    <property type="entry name" value="Dihydrodipicolinate Reductase, domain 2"/>
    <property type="match status" value="1"/>
</dbReference>
<dbReference type="InterPro" id="IPR055170">
    <property type="entry name" value="GFO_IDH_MocA-like_dom"/>
</dbReference>
<evidence type="ECO:0000313" key="3">
    <source>
        <dbReference type="EMBL" id="GGC84107.1"/>
    </source>
</evidence>
<name>A0ABQ1NSC6_9BACI</name>
<feature type="domain" description="Gfo/Idh/MocA-like oxidoreductase N-terminal" evidence="1">
    <location>
        <begin position="2"/>
        <end position="118"/>
    </location>
</feature>
<dbReference type="Gene3D" id="3.40.50.720">
    <property type="entry name" value="NAD(P)-binding Rossmann-like Domain"/>
    <property type="match status" value="1"/>
</dbReference>
<gene>
    <name evidence="3" type="ORF">GCM10007216_13440</name>
</gene>
<evidence type="ECO:0000259" key="2">
    <source>
        <dbReference type="Pfam" id="PF22725"/>
    </source>
</evidence>
<dbReference type="Pfam" id="PF22725">
    <property type="entry name" value="GFO_IDH_MocA_C3"/>
    <property type="match status" value="1"/>
</dbReference>
<dbReference type="InterPro" id="IPR051450">
    <property type="entry name" value="Gfo/Idh/MocA_Oxidoreductases"/>
</dbReference>
<protein>
    <submittedName>
        <fullName evidence="3">Dehydrogenase</fullName>
    </submittedName>
</protein>
<dbReference type="PANTHER" id="PTHR43377:SF1">
    <property type="entry name" value="BILIVERDIN REDUCTASE A"/>
    <property type="match status" value="1"/>
</dbReference>
<dbReference type="InterPro" id="IPR036291">
    <property type="entry name" value="NAD(P)-bd_dom_sf"/>
</dbReference>
<dbReference type="SUPFAM" id="SSF51735">
    <property type="entry name" value="NAD(P)-binding Rossmann-fold domains"/>
    <property type="match status" value="1"/>
</dbReference>
<dbReference type="InterPro" id="IPR000683">
    <property type="entry name" value="Gfo/Idh/MocA-like_OxRdtase_N"/>
</dbReference>
<dbReference type="EMBL" id="BMCJ01000002">
    <property type="protein sequence ID" value="GGC84107.1"/>
    <property type="molecule type" value="Genomic_DNA"/>
</dbReference>
<feature type="domain" description="GFO/IDH/MocA-like oxidoreductase" evidence="2">
    <location>
        <begin position="128"/>
        <end position="245"/>
    </location>
</feature>
<sequence length="323" mass="36665">MFNIAIIGAGNIATMHTTAYQKMKDVRIKTIVDVDVERAKIMAENVDCKATANIDEVLHDPEIEAVDICLPNFLHLETVMKAAEAGKHIICEKPAALTVEDAEKMFDICRKNNVVLYIAQVCRFMTAYQEIHHVLEEKDVGDPKLVRLSRSVHYPMLVGQEWYKDESKSGGLFLDFVIHDLDFIVWNFGKPEIISSQLISEEKLKGIIINLKVDGGPMITVNGVWTSIDQGGLHQRVEIDGTNGFVHYDNRNELPFVFKNTSGKSRMLSKETLCNDPFYRELRHFINCFRGTEQPLITDKEVIQTLETAIEAREIAREKGLNE</sequence>
<evidence type="ECO:0000259" key="1">
    <source>
        <dbReference type="Pfam" id="PF01408"/>
    </source>
</evidence>
<dbReference type="Pfam" id="PF01408">
    <property type="entry name" value="GFO_IDH_MocA"/>
    <property type="match status" value="1"/>
</dbReference>
<dbReference type="RefSeq" id="WP_062441832.1">
    <property type="nucleotide sequence ID" value="NZ_BMCJ01000002.1"/>
</dbReference>
<dbReference type="SUPFAM" id="SSF55347">
    <property type="entry name" value="Glyceraldehyde-3-phosphate dehydrogenase-like, C-terminal domain"/>
    <property type="match status" value="1"/>
</dbReference>
<reference evidence="4" key="1">
    <citation type="journal article" date="2019" name="Int. J. Syst. Evol. Microbiol.">
        <title>The Global Catalogue of Microorganisms (GCM) 10K type strain sequencing project: providing services to taxonomists for standard genome sequencing and annotation.</title>
        <authorList>
            <consortium name="The Broad Institute Genomics Platform"/>
            <consortium name="The Broad Institute Genome Sequencing Center for Infectious Disease"/>
            <person name="Wu L."/>
            <person name="Ma J."/>
        </authorList>
    </citation>
    <scope>NUCLEOTIDE SEQUENCE [LARGE SCALE GENOMIC DNA]</scope>
    <source>
        <strain evidence="4">CCM 7282</strain>
    </source>
</reference>
<accession>A0ABQ1NSC6</accession>
<evidence type="ECO:0000313" key="4">
    <source>
        <dbReference type="Proteomes" id="UP000619534"/>
    </source>
</evidence>
<proteinExistence type="predicted"/>
<keyword evidence="4" id="KW-1185">Reference proteome</keyword>